<dbReference type="AlphaFoldDB" id="A0ABD0V3I2"/>
<gene>
    <name evidence="2" type="ORF">M5K25_011731</name>
</gene>
<name>A0ABD0V3I2_DENTH</name>
<sequence length="71" mass="7849">MKKNSKFRKELSPRFPDLLPAIERSVLYKSHIPETLIFFPPSRPYSQSPEASSTSSAAPSHILAAQPPAKA</sequence>
<evidence type="ECO:0000313" key="2">
    <source>
        <dbReference type="EMBL" id="KAL0919622.1"/>
    </source>
</evidence>
<feature type="region of interest" description="Disordered" evidence="1">
    <location>
        <begin position="43"/>
        <end position="71"/>
    </location>
</feature>
<dbReference type="Proteomes" id="UP001552299">
    <property type="component" value="Unassembled WGS sequence"/>
</dbReference>
<comment type="caution">
    <text evidence="2">The sequence shown here is derived from an EMBL/GenBank/DDBJ whole genome shotgun (WGS) entry which is preliminary data.</text>
</comment>
<proteinExistence type="predicted"/>
<organism evidence="2 3">
    <name type="scientific">Dendrobium thyrsiflorum</name>
    <name type="common">Pinecone-like raceme dendrobium</name>
    <name type="synonym">Orchid</name>
    <dbReference type="NCBI Taxonomy" id="117978"/>
    <lineage>
        <taxon>Eukaryota</taxon>
        <taxon>Viridiplantae</taxon>
        <taxon>Streptophyta</taxon>
        <taxon>Embryophyta</taxon>
        <taxon>Tracheophyta</taxon>
        <taxon>Spermatophyta</taxon>
        <taxon>Magnoliopsida</taxon>
        <taxon>Liliopsida</taxon>
        <taxon>Asparagales</taxon>
        <taxon>Orchidaceae</taxon>
        <taxon>Epidendroideae</taxon>
        <taxon>Malaxideae</taxon>
        <taxon>Dendrobiinae</taxon>
        <taxon>Dendrobium</taxon>
    </lineage>
</organism>
<reference evidence="2 3" key="1">
    <citation type="journal article" date="2024" name="Plant Biotechnol. J.">
        <title>Dendrobium thyrsiflorum genome and its molecular insights into genes involved in important horticultural traits.</title>
        <authorList>
            <person name="Chen B."/>
            <person name="Wang J.Y."/>
            <person name="Zheng P.J."/>
            <person name="Li K.L."/>
            <person name="Liang Y.M."/>
            <person name="Chen X.F."/>
            <person name="Zhang C."/>
            <person name="Zhao X."/>
            <person name="He X."/>
            <person name="Zhang G.Q."/>
            <person name="Liu Z.J."/>
            <person name="Xu Q."/>
        </authorList>
    </citation>
    <scope>NUCLEOTIDE SEQUENCE [LARGE SCALE GENOMIC DNA]</scope>
    <source>
        <strain evidence="2">GZMU011</strain>
    </source>
</reference>
<dbReference type="EMBL" id="JANQDX010000009">
    <property type="protein sequence ID" value="KAL0919622.1"/>
    <property type="molecule type" value="Genomic_DNA"/>
</dbReference>
<protein>
    <submittedName>
        <fullName evidence="2">Uncharacterized protein</fullName>
    </submittedName>
</protein>
<evidence type="ECO:0000256" key="1">
    <source>
        <dbReference type="SAM" id="MobiDB-lite"/>
    </source>
</evidence>
<evidence type="ECO:0000313" key="3">
    <source>
        <dbReference type="Proteomes" id="UP001552299"/>
    </source>
</evidence>
<feature type="compositionally biased region" description="Low complexity" evidence="1">
    <location>
        <begin position="44"/>
        <end position="60"/>
    </location>
</feature>
<accession>A0ABD0V3I2</accession>
<keyword evidence="3" id="KW-1185">Reference proteome</keyword>